<sequence>MKFFSYNVCFQNSSHFLGAETPNLLRMKCHFDFYEKLKSTVIKTEAVGGQAMSADSSVAVIPQSECLNEVTVFESFCNVNCVAAYANIFIPTFSNTFVFSGPIAASTTKSSSSLPPKAYDPSRNYRRTISHHSQKFGEISTPSTSRAHYWDADIEVVSDMESYSSAAACFSEDRRTKRKRVGDLESSSDDALVAKITTRKSAKLELNAHSSSSESISDDGGEISNMRRHCISPSLVGGKYHFPLQSAQSSRDRNLKAHSKVVTIELSSDEDVVDEEEPLPIPESQLASESRKLIKSMESSMSKPRGRTAHPIKPIGTPVSSLDKDAIQRAQAIIDAWRSSSYEVVPDEVDLSSIDCKAVPQRSRRSLYSSADSLTISTDDAGRSESTHVKMSRPRTQRRTRTPKETNKKDSTLETTVGSSSPHQGHDIFVSPKSTRNRVSGEDKTVSLRGTSAHKKAEIRQQTRSSEPSAQLLSSETQDDSQISKPRIRKSKKVEESVMKPDLSRSSKSGEKIPHLEAHHIHVSSSHSTPTDQVVQKPESLSTSQRGPTATSVPSSEAEVASRTHGSRRGRPRKLAAPVETKELASALPLGSVPPCSSEEPVSSSPEQAVRRSSEAQENRSKMTPPRSLSPSETQDHPQIRKPRGRKPKKLTKSEETNVLDSKRPLRTGGHIPLEKVDPICTSKSRTPSPERALQKSSRARSGNQRTPSSSQPSLETQDDTQKRRAMESDPPSRFHSEVKAGKTSRHREQSKSSQATSRDTVESKSSLESGSRSQNVKHKVPTQLRDTNDATQSSSGPEKDSENPKREAKRISFEDQMFPERFKHGGSSKTKAKRAPAGRDDESKATRLLRSSSQSSGGDDVSETETSARGRPRYRAGKPFGQRTQSEEKGTLPSKKTVETNSSGDDYVGRLLGSSDPHPDDSSLWWFLK</sequence>
<dbReference type="Proteomes" id="UP000230423">
    <property type="component" value="Unassembled WGS sequence"/>
</dbReference>
<feature type="compositionally biased region" description="Polar residues" evidence="1">
    <location>
        <begin position="462"/>
        <end position="484"/>
    </location>
</feature>
<feature type="compositionally biased region" description="Basic residues" evidence="1">
    <location>
        <begin position="825"/>
        <end position="837"/>
    </location>
</feature>
<accession>A0A2G9TVS8</accession>
<dbReference type="OrthoDB" id="5833309at2759"/>
<reference evidence="2 3" key="1">
    <citation type="submission" date="2015-09" db="EMBL/GenBank/DDBJ databases">
        <title>Draft genome of the parasitic nematode Teladorsagia circumcincta isolate WARC Sus (inbred).</title>
        <authorList>
            <person name="Mitreva M."/>
        </authorList>
    </citation>
    <scope>NUCLEOTIDE SEQUENCE [LARGE SCALE GENOMIC DNA]</scope>
    <source>
        <strain evidence="2 3">S</strain>
    </source>
</reference>
<feature type="compositionally biased region" description="Basic residues" evidence="1">
    <location>
        <begin position="390"/>
        <end position="401"/>
    </location>
</feature>
<proteinExistence type="predicted"/>
<dbReference type="EMBL" id="KZ352519">
    <property type="protein sequence ID" value="PIO62131.1"/>
    <property type="molecule type" value="Genomic_DNA"/>
</dbReference>
<evidence type="ECO:0000256" key="1">
    <source>
        <dbReference type="SAM" id="MobiDB-lite"/>
    </source>
</evidence>
<dbReference type="AlphaFoldDB" id="A0A2G9TVS8"/>
<evidence type="ECO:0000313" key="2">
    <source>
        <dbReference type="EMBL" id="PIO62131.1"/>
    </source>
</evidence>
<organism evidence="2 3">
    <name type="scientific">Teladorsagia circumcincta</name>
    <name type="common">Brown stomach worm</name>
    <name type="synonym">Ostertagia circumcincta</name>
    <dbReference type="NCBI Taxonomy" id="45464"/>
    <lineage>
        <taxon>Eukaryota</taxon>
        <taxon>Metazoa</taxon>
        <taxon>Ecdysozoa</taxon>
        <taxon>Nematoda</taxon>
        <taxon>Chromadorea</taxon>
        <taxon>Rhabditida</taxon>
        <taxon>Rhabditina</taxon>
        <taxon>Rhabditomorpha</taxon>
        <taxon>Strongyloidea</taxon>
        <taxon>Trichostrongylidae</taxon>
        <taxon>Teladorsagia</taxon>
    </lineage>
</organism>
<name>A0A2G9TVS8_TELCI</name>
<feature type="compositionally biased region" description="Low complexity" evidence="1">
    <location>
        <begin position="764"/>
        <end position="774"/>
    </location>
</feature>
<feature type="compositionally biased region" description="Basic and acidic residues" evidence="1">
    <location>
        <begin position="652"/>
        <end position="664"/>
    </location>
</feature>
<feature type="compositionally biased region" description="Basic residues" evidence="1">
    <location>
        <begin position="640"/>
        <end position="651"/>
    </location>
</feature>
<keyword evidence="3" id="KW-1185">Reference proteome</keyword>
<feature type="compositionally biased region" description="Basic and acidic residues" evidence="1">
    <location>
        <begin position="798"/>
        <end position="824"/>
    </location>
</feature>
<feature type="compositionally biased region" description="Basic and acidic residues" evidence="1">
    <location>
        <begin position="720"/>
        <end position="751"/>
    </location>
</feature>
<feature type="region of interest" description="Disordered" evidence="1">
    <location>
        <begin position="269"/>
        <end position="321"/>
    </location>
</feature>
<evidence type="ECO:0000313" key="3">
    <source>
        <dbReference type="Proteomes" id="UP000230423"/>
    </source>
</evidence>
<feature type="compositionally biased region" description="Polar residues" evidence="1">
    <location>
        <begin position="523"/>
        <end position="555"/>
    </location>
</feature>
<feature type="compositionally biased region" description="Acidic residues" evidence="1">
    <location>
        <begin position="269"/>
        <end position="278"/>
    </location>
</feature>
<feature type="compositionally biased region" description="Polar residues" evidence="1">
    <location>
        <begin position="413"/>
        <end position="423"/>
    </location>
</feature>
<feature type="compositionally biased region" description="Basic and acidic residues" evidence="1">
    <location>
        <begin position="402"/>
        <end position="412"/>
    </location>
</feature>
<feature type="compositionally biased region" description="Polar residues" evidence="1">
    <location>
        <begin position="695"/>
        <end position="716"/>
    </location>
</feature>
<feature type="compositionally biased region" description="Low complexity" evidence="1">
    <location>
        <begin position="593"/>
        <end position="607"/>
    </location>
</feature>
<gene>
    <name evidence="2" type="ORF">TELCIR_16326</name>
</gene>
<feature type="region of interest" description="Disordered" evidence="1">
    <location>
        <begin position="376"/>
        <end position="924"/>
    </location>
</feature>
<protein>
    <submittedName>
        <fullName evidence="2">Uncharacterized protein</fullName>
    </submittedName>
</protein>
<feature type="compositionally biased region" description="Basic and acidic residues" evidence="1">
    <location>
        <begin position="609"/>
        <end position="621"/>
    </location>
</feature>
<feature type="compositionally biased region" description="Basic and acidic residues" evidence="1">
    <location>
        <begin position="493"/>
        <end position="520"/>
    </location>
</feature>
<feature type="compositionally biased region" description="Basic residues" evidence="1">
    <location>
        <begin position="565"/>
        <end position="574"/>
    </location>
</feature>